<organism evidence="1 2">
    <name type="scientific">Neptunomonas concharum</name>
    <dbReference type="NCBI Taxonomy" id="1031538"/>
    <lineage>
        <taxon>Bacteria</taxon>
        <taxon>Pseudomonadati</taxon>
        <taxon>Pseudomonadota</taxon>
        <taxon>Gammaproteobacteria</taxon>
        <taxon>Oceanospirillales</taxon>
        <taxon>Oceanospirillaceae</taxon>
        <taxon>Neptunomonas</taxon>
    </lineage>
</organism>
<dbReference type="GO" id="GO:0008146">
    <property type="term" value="F:sulfotransferase activity"/>
    <property type="evidence" value="ECO:0007669"/>
    <property type="project" value="InterPro"/>
</dbReference>
<sequence>MQKLHFLHIGKTGGTAIKHALSQLQSNTVEVILHSHQTSIKDIPEGENFILSVRNPIQRFISAFYSRKRKGRPKYNNEWNSVEVQVFTTFETPNDLAEALASINDTPEKKLAITAMQQIEHFKTMEKWYIDINLFEERKTDLYHVCHQENLFSDFEELKIKLKSPYIALPEDDINAHRNPKDINKYISCKGEKALKSWYKKDLDFISHLKKNF</sequence>
<evidence type="ECO:0000313" key="2">
    <source>
        <dbReference type="Proteomes" id="UP000324760"/>
    </source>
</evidence>
<dbReference type="EMBL" id="CP043869">
    <property type="protein sequence ID" value="QEQ95873.1"/>
    <property type="molecule type" value="Genomic_DNA"/>
</dbReference>
<dbReference type="RefSeq" id="WP_138986577.1">
    <property type="nucleotide sequence ID" value="NZ_CP043869.1"/>
</dbReference>
<keyword evidence="2" id="KW-1185">Reference proteome</keyword>
<gene>
    <name evidence="1" type="ORF">F0U83_03665</name>
</gene>
<accession>A0A5P1R8H3</accession>
<dbReference type="InterPro" id="IPR005331">
    <property type="entry name" value="Sulfotransferase"/>
</dbReference>
<dbReference type="Pfam" id="PF03567">
    <property type="entry name" value="Sulfotransfer_2"/>
    <property type="match status" value="1"/>
</dbReference>
<dbReference type="GO" id="GO:0016020">
    <property type="term" value="C:membrane"/>
    <property type="evidence" value="ECO:0007669"/>
    <property type="project" value="InterPro"/>
</dbReference>
<dbReference type="SUPFAM" id="SSF52540">
    <property type="entry name" value="P-loop containing nucleoside triphosphate hydrolases"/>
    <property type="match status" value="1"/>
</dbReference>
<dbReference type="OrthoDB" id="7062404at2"/>
<protein>
    <recommendedName>
        <fullName evidence="3">Sulfotransferase family protein</fullName>
    </recommendedName>
</protein>
<name>A0A5P1R8H3_9GAMM</name>
<dbReference type="AlphaFoldDB" id="A0A5P1R8H3"/>
<evidence type="ECO:0000313" key="1">
    <source>
        <dbReference type="EMBL" id="QEQ95873.1"/>
    </source>
</evidence>
<dbReference type="Proteomes" id="UP000324760">
    <property type="component" value="Chromosome"/>
</dbReference>
<dbReference type="InterPro" id="IPR027417">
    <property type="entry name" value="P-loop_NTPase"/>
</dbReference>
<reference evidence="1 2" key="1">
    <citation type="journal article" date="2019" name="Biochem. Eng. J.">
        <title>Metabolic engineering of the marine bacteria Neptunomonas concharum for the production of acetoin and meso-2,3-butanediol from acetate.</title>
        <authorList>
            <person name="Li W."/>
            <person name="Pu N."/>
            <person name="Liu C.-X."/>
            <person name="Yuan Q.-P."/>
            <person name="Li Z.-J."/>
        </authorList>
    </citation>
    <scope>NUCLEOTIDE SEQUENCE [LARGE SCALE GENOMIC DNA]</scope>
    <source>
        <strain evidence="1 2">JCM17730</strain>
    </source>
</reference>
<evidence type="ECO:0008006" key="3">
    <source>
        <dbReference type="Google" id="ProtNLM"/>
    </source>
</evidence>
<dbReference type="Gene3D" id="3.40.50.300">
    <property type="entry name" value="P-loop containing nucleotide triphosphate hydrolases"/>
    <property type="match status" value="1"/>
</dbReference>
<dbReference type="KEGG" id="ncu:F0U83_03665"/>
<proteinExistence type="predicted"/>